<dbReference type="InterPro" id="IPR058245">
    <property type="entry name" value="NreC/VraR/RcsB-like_REC"/>
</dbReference>
<dbReference type="PROSITE" id="PS50110">
    <property type="entry name" value="RESPONSE_REGULATORY"/>
    <property type="match status" value="1"/>
</dbReference>
<dbReference type="Gene3D" id="3.40.50.2300">
    <property type="match status" value="1"/>
</dbReference>
<dbReference type="Pfam" id="PF00072">
    <property type="entry name" value="Response_reg"/>
    <property type="match status" value="1"/>
</dbReference>
<evidence type="ECO:0000256" key="1">
    <source>
        <dbReference type="ARBA" id="ARBA00022553"/>
    </source>
</evidence>
<keyword evidence="2" id="KW-0805">Transcription regulation</keyword>
<dbReference type="SUPFAM" id="SSF46894">
    <property type="entry name" value="C-terminal effector domain of the bipartite response regulators"/>
    <property type="match status" value="1"/>
</dbReference>
<feature type="domain" description="Response regulatory" evidence="6">
    <location>
        <begin position="5"/>
        <end position="122"/>
    </location>
</feature>
<evidence type="ECO:0000256" key="4">
    <source>
        <dbReference type="ARBA" id="ARBA00023163"/>
    </source>
</evidence>
<dbReference type="RefSeq" id="WP_281765667.1">
    <property type="nucleotide sequence ID" value="NZ_BRVO01000002.1"/>
</dbReference>
<proteinExistence type="predicted"/>
<evidence type="ECO:0000313" key="8">
    <source>
        <dbReference type="Proteomes" id="UP001143543"/>
    </source>
</evidence>
<dbReference type="InterPro" id="IPR039420">
    <property type="entry name" value="WalR-like"/>
</dbReference>
<dbReference type="InterPro" id="IPR011006">
    <property type="entry name" value="CheY-like_superfamily"/>
</dbReference>
<dbReference type="GO" id="GO:0003677">
    <property type="term" value="F:DNA binding"/>
    <property type="evidence" value="ECO:0007669"/>
    <property type="project" value="UniProtKB-KW"/>
</dbReference>
<evidence type="ECO:0000256" key="3">
    <source>
        <dbReference type="ARBA" id="ARBA00023125"/>
    </source>
</evidence>
<dbReference type="Proteomes" id="UP001143543">
    <property type="component" value="Unassembled WGS sequence"/>
</dbReference>
<reference evidence="7" key="1">
    <citation type="submission" date="2022-07" db="EMBL/GenBank/DDBJ databases">
        <title>Taxonomy of Novel Oxalotrophic and Methylotrophic Bacteria.</title>
        <authorList>
            <person name="Sahin N."/>
            <person name="Tani A."/>
        </authorList>
    </citation>
    <scope>NUCLEOTIDE SEQUENCE</scope>
    <source>
        <strain evidence="7">Y10</strain>
    </source>
</reference>
<evidence type="ECO:0000259" key="6">
    <source>
        <dbReference type="PROSITE" id="PS50110"/>
    </source>
</evidence>
<comment type="caution">
    <text evidence="7">The sequence shown here is derived from an EMBL/GenBank/DDBJ whole genome shotgun (WGS) entry which is preliminary data.</text>
</comment>
<organism evidence="7 8">
    <name type="scientific">Neptunitalea lumnitzerae</name>
    <dbReference type="NCBI Taxonomy" id="2965509"/>
    <lineage>
        <taxon>Bacteria</taxon>
        <taxon>Pseudomonadati</taxon>
        <taxon>Bacteroidota</taxon>
        <taxon>Flavobacteriia</taxon>
        <taxon>Flavobacteriales</taxon>
        <taxon>Flavobacteriaceae</taxon>
        <taxon>Neptunitalea</taxon>
    </lineage>
</organism>
<dbReference type="SUPFAM" id="SSF52172">
    <property type="entry name" value="CheY-like"/>
    <property type="match status" value="1"/>
</dbReference>
<name>A0ABQ5MM67_9FLAO</name>
<gene>
    <name evidence="7" type="ORF">Y10_24200</name>
</gene>
<dbReference type="PANTHER" id="PTHR43214:SF41">
    <property type="entry name" value="NITRATE_NITRITE RESPONSE REGULATOR PROTEIN NARP"/>
    <property type="match status" value="1"/>
</dbReference>
<evidence type="ECO:0000313" key="7">
    <source>
        <dbReference type="EMBL" id="GLB50052.1"/>
    </source>
</evidence>
<dbReference type="InterPro" id="IPR016032">
    <property type="entry name" value="Sig_transdc_resp-reg_C-effctor"/>
</dbReference>
<keyword evidence="4" id="KW-0804">Transcription</keyword>
<dbReference type="CDD" id="cd17535">
    <property type="entry name" value="REC_NarL-like"/>
    <property type="match status" value="1"/>
</dbReference>
<dbReference type="InterPro" id="IPR036388">
    <property type="entry name" value="WH-like_DNA-bd_sf"/>
</dbReference>
<sequence>MNKTKVCLIDDHKIVRQGLKGLLDRMGTYEVTHEFESGVNFINSLPLSPEPDLYILDYSMPFKNGIEVLKDLKTEDTDMKVLLLTQNYDEDVIDQAYFNGARGFLHKNCTAQELKTTLENIINFGYSNVAEILKRVRTYEDKPTSGNSITLSHREMEFLTLVCQEQEYTYEQIADIMGLSVKSIEAYRAALFDRYDIKSKVGLVLFSYKHQLTPPFKQEED</sequence>
<accession>A0ABQ5MM67</accession>
<evidence type="ECO:0000256" key="2">
    <source>
        <dbReference type="ARBA" id="ARBA00023015"/>
    </source>
</evidence>
<dbReference type="SMART" id="SM00421">
    <property type="entry name" value="HTH_LUXR"/>
    <property type="match status" value="1"/>
</dbReference>
<protein>
    <submittedName>
        <fullName evidence="7">DNA-binding response regulator</fullName>
    </submittedName>
</protein>
<dbReference type="PANTHER" id="PTHR43214">
    <property type="entry name" value="TWO-COMPONENT RESPONSE REGULATOR"/>
    <property type="match status" value="1"/>
</dbReference>
<dbReference type="EMBL" id="BRVO01000002">
    <property type="protein sequence ID" value="GLB50052.1"/>
    <property type="molecule type" value="Genomic_DNA"/>
</dbReference>
<keyword evidence="1 5" id="KW-0597">Phosphoprotein</keyword>
<keyword evidence="3 7" id="KW-0238">DNA-binding</keyword>
<dbReference type="InterPro" id="IPR001789">
    <property type="entry name" value="Sig_transdc_resp-reg_receiver"/>
</dbReference>
<dbReference type="InterPro" id="IPR000792">
    <property type="entry name" value="Tscrpt_reg_LuxR_C"/>
</dbReference>
<feature type="modified residue" description="4-aspartylphosphate" evidence="5">
    <location>
        <position position="57"/>
    </location>
</feature>
<dbReference type="SMART" id="SM00448">
    <property type="entry name" value="REC"/>
    <property type="match status" value="1"/>
</dbReference>
<dbReference type="Gene3D" id="1.10.10.10">
    <property type="entry name" value="Winged helix-like DNA-binding domain superfamily/Winged helix DNA-binding domain"/>
    <property type="match status" value="1"/>
</dbReference>
<dbReference type="Pfam" id="PF00196">
    <property type="entry name" value="GerE"/>
    <property type="match status" value="1"/>
</dbReference>
<evidence type="ECO:0000256" key="5">
    <source>
        <dbReference type="PROSITE-ProRule" id="PRU00169"/>
    </source>
</evidence>
<keyword evidence="8" id="KW-1185">Reference proteome</keyword>